<feature type="compositionally biased region" description="Polar residues" evidence="1">
    <location>
        <begin position="447"/>
        <end position="456"/>
    </location>
</feature>
<feature type="compositionally biased region" description="Low complexity" evidence="1">
    <location>
        <begin position="1136"/>
        <end position="1161"/>
    </location>
</feature>
<proteinExistence type="predicted"/>
<feature type="compositionally biased region" description="Basic and acidic residues" evidence="1">
    <location>
        <begin position="423"/>
        <end position="441"/>
    </location>
</feature>
<feature type="compositionally biased region" description="Polar residues" evidence="1">
    <location>
        <begin position="625"/>
        <end position="636"/>
    </location>
</feature>
<protein>
    <recommendedName>
        <fullName evidence="2">Rho-GAP domain-containing protein</fullName>
    </recommendedName>
</protein>
<dbReference type="Gene3D" id="1.10.555.10">
    <property type="entry name" value="Rho GTPase activation protein"/>
    <property type="match status" value="1"/>
</dbReference>
<feature type="region of interest" description="Disordered" evidence="1">
    <location>
        <begin position="898"/>
        <end position="1015"/>
    </location>
</feature>
<feature type="region of interest" description="Disordered" evidence="1">
    <location>
        <begin position="615"/>
        <end position="650"/>
    </location>
</feature>
<feature type="compositionally biased region" description="Polar residues" evidence="1">
    <location>
        <begin position="898"/>
        <end position="917"/>
    </location>
</feature>
<dbReference type="AlphaFoldDB" id="A0AAG5CUS0"/>
<dbReference type="EnsemblMetazoa" id="ENSAATROPT002355">
    <property type="protein sequence ID" value="ENSAATROPP002259"/>
    <property type="gene ID" value="ENSAATROPG001852"/>
</dbReference>
<dbReference type="InterPro" id="IPR042869">
    <property type="entry name" value="ARHGAP11A/B"/>
</dbReference>
<feature type="region of interest" description="Disordered" evidence="1">
    <location>
        <begin position="1122"/>
        <end position="1161"/>
    </location>
</feature>
<feature type="domain" description="Rho-GAP" evidence="2">
    <location>
        <begin position="60"/>
        <end position="244"/>
    </location>
</feature>
<keyword evidence="4" id="KW-1185">Reference proteome</keyword>
<evidence type="ECO:0000313" key="3">
    <source>
        <dbReference type="EnsemblMetazoa" id="ENSAATROPP002259"/>
    </source>
</evidence>
<evidence type="ECO:0000259" key="2">
    <source>
        <dbReference type="PROSITE" id="PS50238"/>
    </source>
</evidence>
<organism evidence="3 4">
    <name type="scientific">Anopheles atroparvus</name>
    <name type="common">European mosquito</name>
    <dbReference type="NCBI Taxonomy" id="41427"/>
    <lineage>
        <taxon>Eukaryota</taxon>
        <taxon>Metazoa</taxon>
        <taxon>Ecdysozoa</taxon>
        <taxon>Arthropoda</taxon>
        <taxon>Hexapoda</taxon>
        <taxon>Insecta</taxon>
        <taxon>Pterygota</taxon>
        <taxon>Neoptera</taxon>
        <taxon>Endopterygota</taxon>
        <taxon>Diptera</taxon>
        <taxon>Nematocera</taxon>
        <taxon>Culicoidea</taxon>
        <taxon>Culicidae</taxon>
        <taxon>Anophelinae</taxon>
        <taxon>Anopheles</taxon>
    </lineage>
</organism>
<feature type="region of interest" description="Disordered" evidence="1">
    <location>
        <begin position="483"/>
        <end position="519"/>
    </location>
</feature>
<feature type="compositionally biased region" description="Low complexity" evidence="1">
    <location>
        <begin position="998"/>
        <end position="1012"/>
    </location>
</feature>
<dbReference type="PANTHER" id="PTHR15670:SF4">
    <property type="entry name" value="RHO GTPASE-ACTIVATING PROTEIN 11A"/>
    <property type="match status" value="1"/>
</dbReference>
<dbReference type="InterPro" id="IPR000198">
    <property type="entry name" value="RhoGAP_dom"/>
</dbReference>
<feature type="region of interest" description="Disordered" evidence="1">
    <location>
        <begin position="760"/>
        <end position="791"/>
    </location>
</feature>
<feature type="compositionally biased region" description="Low complexity" evidence="1">
    <location>
        <begin position="818"/>
        <end position="828"/>
    </location>
</feature>
<dbReference type="Proteomes" id="UP000075880">
    <property type="component" value="Unassembled WGS sequence"/>
</dbReference>
<feature type="compositionally biased region" description="Polar residues" evidence="1">
    <location>
        <begin position="948"/>
        <end position="972"/>
    </location>
</feature>
<dbReference type="InterPro" id="IPR008936">
    <property type="entry name" value="Rho_GTPase_activation_prot"/>
</dbReference>
<dbReference type="PANTHER" id="PTHR15670">
    <property type="entry name" value="RHO GTPASE ACTIVATING PROTEIN 11A"/>
    <property type="match status" value="1"/>
</dbReference>
<feature type="region of interest" description="Disordered" evidence="1">
    <location>
        <begin position="811"/>
        <end position="839"/>
    </location>
</feature>
<feature type="compositionally biased region" description="Low complexity" evidence="1">
    <location>
        <begin position="770"/>
        <end position="787"/>
    </location>
</feature>
<feature type="compositionally biased region" description="Polar residues" evidence="1">
    <location>
        <begin position="681"/>
        <end position="693"/>
    </location>
</feature>
<feature type="compositionally biased region" description="Low complexity" evidence="1">
    <location>
        <begin position="924"/>
        <end position="935"/>
    </location>
</feature>
<dbReference type="GO" id="GO:0005096">
    <property type="term" value="F:GTPase activator activity"/>
    <property type="evidence" value="ECO:0007669"/>
    <property type="project" value="TreeGrafter"/>
</dbReference>
<name>A0AAG5CUS0_ANOAO</name>
<evidence type="ECO:0000313" key="4">
    <source>
        <dbReference type="Proteomes" id="UP000075880"/>
    </source>
</evidence>
<feature type="region of interest" description="Disordered" evidence="1">
    <location>
        <begin position="410"/>
        <end position="460"/>
    </location>
</feature>
<reference evidence="3" key="1">
    <citation type="submission" date="2024-04" db="UniProtKB">
        <authorList>
            <consortium name="EnsemblMetazoa"/>
        </authorList>
    </citation>
    <scope>IDENTIFICATION</scope>
    <source>
        <strain evidence="3">EBRO</strain>
    </source>
</reference>
<sequence>MASATSGVLISDLSNKEELYSVILEELRKNGIKYRKEKGSKASQDKSKCRRIFNAPLHTLDLTDVLLANGGIVQIPLFVSNACQFILDHVDTEGLFRKAGSSKRQQEIKTGLEAGNPLGKSHNVIDVANIVKTFFRDLPEPLLPCGNVQEALIRCLLSANKEQRVHKLMLTCLLLPPLTLNTLAFFMQFLHTVSRHAGQNRMTVENLAIILTPNIMPIAEMVQQRLTSHVTVVQLLIEHSQQIGRIPETILRQLKDDTSGNMSMLMGSGVDKKKKKRRSGSLTRMFNGFKKIVGAIGSSENLDKTDETCENDPTLTVGTPCLSKSAKKRKVTEGIAFSAKKKKEVTAFLPDNQELLPCTPTVVVKETKKSRLSLGGSKKPSKMVHRLLPSGSIPSIAEGKPMERRWSVVGAPWGRKKQQNRNKQPEANDKTTDPDSGAKTEDEFELSGSNGKSSMHSVGGRMSPVVSMPCLTTAEELFLPTVPTKKGDKSVPKQHSTSSQPPPKGEVDEMDGGDGGGFLKIRRSEYEAIKKRVSDIETRISQEFCHLVGRDDVLLDNVEDKYRQTLEQTEPIEATCSTTDQLAKRLSRELKIRASGEHKMIRSPSARKIGTIRRRSREAVRLSRNQSWHIGSTSNRDGGLANSTGGGAGGTVDLSFYPKAGVLKRGRPNTVQSGLRGPPESSATVSPDNQIDTTQEKKAPVTALTPSLTGGNYTDEEKEEKWVNAECYFETHNVTVDCSSTTMDSTAEFFTPAKVMQEDYFKTPEKQSSRRLSLRSSSRQQQQQQQQPVFCTPSPFVTRIEVNSPIIKTPMLPPVVPPRTRTTPARTPKLPPRTPISASHARYPESASLMAKSHITPLQDADQSGRASIARIRSQNAGMVMAKAKLFDGLVTNAVLDQQQQNGGSSKRTTATNASRRQSAKFRPAAATVAVPVAAISSRTGDAGPAPRNSSVHVRQLQKLRSTSAHASSPRKSTPRKRVFTKSANGGGINRREKLRQASRGGAASTGAGVSSKALSSPRIIRRLQENVQEQLSAASIGACLSPNLKDINSRPSASAATAGNTNKSNISTTTPHIRKQLLRNSPRRILATTPGRDNRLLGNGERYLTPMKAAPMSRFALATGAATAGYEESPERTSQSRAAALVRQQQQQRRSISASSVLRT</sequence>
<dbReference type="SMART" id="SM00324">
    <property type="entry name" value="RhoGAP"/>
    <property type="match status" value="1"/>
</dbReference>
<dbReference type="GO" id="GO:0007165">
    <property type="term" value="P:signal transduction"/>
    <property type="evidence" value="ECO:0007669"/>
    <property type="project" value="InterPro"/>
</dbReference>
<accession>A0AAG5CUS0</accession>
<feature type="region of interest" description="Disordered" evidence="1">
    <location>
        <begin position="665"/>
        <end position="717"/>
    </location>
</feature>
<feature type="compositionally biased region" description="Polar residues" evidence="1">
    <location>
        <begin position="1050"/>
        <end position="1072"/>
    </location>
</feature>
<feature type="region of interest" description="Disordered" evidence="1">
    <location>
        <begin position="1050"/>
        <end position="1073"/>
    </location>
</feature>
<dbReference type="SUPFAM" id="SSF48350">
    <property type="entry name" value="GTPase activation domain, GAP"/>
    <property type="match status" value="1"/>
</dbReference>
<evidence type="ECO:0000256" key="1">
    <source>
        <dbReference type="SAM" id="MobiDB-lite"/>
    </source>
</evidence>
<dbReference type="PROSITE" id="PS50238">
    <property type="entry name" value="RHOGAP"/>
    <property type="match status" value="1"/>
</dbReference>
<dbReference type="Pfam" id="PF00620">
    <property type="entry name" value="RhoGAP"/>
    <property type="match status" value="1"/>
</dbReference>